<dbReference type="EMBL" id="MZ571831">
    <property type="protein sequence ID" value="UEW68183.1"/>
    <property type="molecule type" value="Genomic_DNA"/>
</dbReference>
<evidence type="ECO:0000313" key="2">
    <source>
        <dbReference type="Proteomes" id="UP001144635"/>
    </source>
</evidence>
<organism evidence="1 2">
    <name type="scientific">Klebsiella phage vB_KpnS-VAC70</name>
    <dbReference type="NCBI Taxonomy" id="2866699"/>
    <lineage>
        <taxon>Viruses</taxon>
        <taxon>Duplodnaviria</taxon>
        <taxon>Heunggongvirae</taxon>
        <taxon>Uroviricota</taxon>
        <taxon>Caudoviricetes</taxon>
        <taxon>Drexlerviridae</taxon>
        <taxon>Webervirus</taxon>
        <taxon>Webervirus VAC70</taxon>
    </lineage>
</organism>
<keyword evidence="2" id="KW-1185">Reference proteome</keyword>
<sequence>MRHEKLRKALDDARDAGYVVYRTRSSLGLKTNIEIFGHGIDGELTKMFEREYTTGNASAQADFIQKSIASLRKGPRMVTGYIRHARFPNQSIIPVFLEMEYGMYYVWSHKSGEWHVTNALSMACYGAEVIGRAYKAKVDERLLCSGIPFDVNASVMIGSI</sequence>
<reference evidence="1" key="1">
    <citation type="submission" date="2021-07" db="EMBL/GenBank/DDBJ databases">
        <authorList>
            <person name="Bleriot I."/>
            <person name="Blasco L."/>
            <person name="Pacios O."/>
            <person name="Fernandez-Garcia L."/>
            <person name="Ambroa A."/>
            <person name="Ortiz-Cartagena C."/>
            <person name="Fernandez-Cuenca F."/>
            <person name="Oteo J."/>
            <person name="Pascual A."/>
            <person name="Martinez-Martinez L."/>
            <person name="Domingo-Calap P."/>
            <person name="Wood T.K."/>
            <person name="Thomas M."/>
        </authorList>
    </citation>
    <scope>NUCLEOTIDE SEQUENCE</scope>
</reference>
<protein>
    <submittedName>
        <fullName evidence="1">Uncharacterized protein</fullName>
    </submittedName>
</protein>
<name>A0A8K1YYS2_9CAUD</name>
<dbReference type="Proteomes" id="UP001144635">
    <property type="component" value="Segment"/>
</dbReference>
<evidence type="ECO:0000313" key="1">
    <source>
        <dbReference type="EMBL" id="UEW68183.1"/>
    </source>
</evidence>
<accession>A0A8K1YYS2</accession>
<proteinExistence type="predicted"/>